<evidence type="ECO:0000313" key="7">
    <source>
        <dbReference type="Proteomes" id="UP000010473"/>
    </source>
</evidence>
<dbReference type="EMBL" id="CP003653">
    <property type="protein sequence ID" value="AFZ35412.1"/>
    <property type="molecule type" value="Genomic_DNA"/>
</dbReference>
<dbReference type="STRING" id="111780.Sta7437_1856"/>
<keyword evidence="2" id="KW-0328">Glycosyltransferase</keyword>
<comment type="similarity">
    <text evidence="1">Belongs to the glycosyltransferase group 1 family. Glycosyltransferase 4 subfamily.</text>
</comment>
<sequence length="389" mass="43924">MITSAKLGKSFHNKQTDKRKNFITANPEIQPTRVIMLGPSLQEQGGMGAVSNLIIESATPEIQFQHISTWNGPNLTKLESLQVFCLAIWQLIGLLLQQKVDLLHLHLSERGSAWRNSGLILIALLFNKPVILHAHGAEFHTFHARLNPIFRKFLNWILQKPTYLIVLSESWRKFYISHCHIPAQKVVVLHNPVDFPQQLPTKNQDEQFKLLFLGKINQRKGIYDLLKAIALVKAELSHKIKLIIAGSGEINETLNLAQELGIEEKIDFCGWVNREQRNQLLAQVDLFLLPSYNEGLPMALLEAMSWAIPVITTPVGGIGEVIFHSETGWLVEPGNSQQLKTAIECLLENLDLRDKISQAARNKVAAFSIQKYSISLSKLYQDALKICKN</sequence>
<gene>
    <name evidence="6" type="ordered locus">Sta7437_1856</name>
</gene>
<evidence type="ECO:0000256" key="1">
    <source>
        <dbReference type="ARBA" id="ARBA00009481"/>
    </source>
</evidence>
<keyword evidence="3 6" id="KW-0808">Transferase</keyword>
<dbReference type="Pfam" id="PF13439">
    <property type="entry name" value="Glyco_transf_4"/>
    <property type="match status" value="1"/>
</dbReference>
<organism evidence="6 7">
    <name type="scientific">Stanieria cyanosphaera (strain ATCC 29371 / PCC 7437)</name>
    <dbReference type="NCBI Taxonomy" id="111780"/>
    <lineage>
        <taxon>Bacteria</taxon>
        <taxon>Bacillati</taxon>
        <taxon>Cyanobacteriota</taxon>
        <taxon>Cyanophyceae</taxon>
        <taxon>Pleurocapsales</taxon>
        <taxon>Dermocarpellaceae</taxon>
        <taxon>Stanieria</taxon>
    </lineage>
</organism>
<dbReference type="PANTHER" id="PTHR12526:SF640">
    <property type="entry name" value="COLANIC ACID BIOSYNTHESIS GLYCOSYLTRANSFERASE WCAL-RELATED"/>
    <property type="match status" value="1"/>
</dbReference>
<feature type="domain" description="Glycosyl transferase family 1" evidence="4">
    <location>
        <begin position="203"/>
        <end position="362"/>
    </location>
</feature>
<keyword evidence="7" id="KW-1185">Reference proteome</keyword>
<reference evidence="7" key="1">
    <citation type="journal article" date="2013" name="Proc. Natl. Acad. Sci. U.S.A.">
        <title>Improving the coverage of the cyanobacterial phylum using diversity-driven genome sequencing.</title>
        <authorList>
            <person name="Shih P.M."/>
            <person name="Wu D."/>
            <person name="Latifi A."/>
            <person name="Axen S.D."/>
            <person name="Fewer D.P."/>
            <person name="Talla E."/>
            <person name="Calteau A."/>
            <person name="Cai F."/>
            <person name="Tandeau de Marsac N."/>
            <person name="Rippka R."/>
            <person name="Herdman M."/>
            <person name="Sivonen K."/>
            <person name="Coursin T."/>
            <person name="Laurent T."/>
            <person name="Goodwin L."/>
            <person name="Nolan M."/>
            <person name="Davenport K.W."/>
            <person name="Han C.S."/>
            <person name="Rubin E.M."/>
            <person name="Eisen J.A."/>
            <person name="Woyke T."/>
            <person name="Gugger M."/>
            <person name="Kerfeld C.A."/>
        </authorList>
    </citation>
    <scope>NUCLEOTIDE SEQUENCE [LARGE SCALE GENOMIC DNA]</scope>
    <source>
        <strain evidence="7">ATCC 29371 / PCC 7437</strain>
    </source>
</reference>
<dbReference type="InterPro" id="IPR028098">
    <property type="entry name" value="Glyco_trans_4-like_N"/>
</dbReference>
<evidence type="ECO:0000256" key="3">
    <source>
        <dbReference type="ARBA" id="ARBA00022679"/>
    </source>
</evidence>
<dbReference type="InterPro" id="IPR001296">
    <property type="entry name" value="Glyco_trans_1"/>
</dbReference>
<dbReference type="Gene3D" id="3.40.50.2000">
    <property type="entry name" value="Glycogen Phosphorylase B"/>
    <property type="match status" value="2"/>
</dbReference>
<dbReference type="Pfam" id="PF00534">
    <property type="entry name" value="Glycos_transf_1"/>
    <property type="match status" value="1"/>
</dbReference>
<evidence type="ECO:0000259" key="5">
    <source>
        <dbReference type="Pfam" id="PF13439"/>
    </source>
</evidence>
<dbReference type="HOGENOM" id="CLU_009583_14_0_3"/>
<dbReference type="PANTHER" id="PTHR12526">
    <property type="entry name" value="GLYCOSYLTRANSFERASE"/>
    <property type="match status" value="1"/>
</dbReference>
<dbReference type="AlphaFoldDB" id="K9XUR7"/>
<dbReference type="SUPFAM" id="SSF53756">
    <property type="entry name" value="UDP-Glycosyltransferase/glycogen phosphorylase"/>
    <property type="match status" value="1"/>
</dbReference>
<evidence type="ECO:0000313" key="6">
    <source>
        <dbReference type="EMBL" id="AFZ35412.1"/>
    </source>
</evidence>
<feature type="domain" description="Glycosyltransferase subfamily 4-like N-terminal" evidence="5">
    <location>
        <begin position="77"/>
        <end position="194"/>
    </location>
</feature>
<dbReference type="KEGG" id="scs:Sta7437_1856"/>
<name>K9XUR7_STAC7</name>
<evidence type="ECO:0000259" key="4">
    <source>
        <dbReference type="Pfam" id="PF00534"/>
    </source>
</evidence>
<accession>K9XUR7</accession>
<proteinExistence type="inferred from homology"/>
<dbReference type="Proteomes" id="UP000010473">
    <property type="component" value="Chromosome"/>
</dbReference>
<dbReference type="RefSeq" id="WP_015193083.1">
    <property type="nucleotide sequence ID" value="NC_019748.1"/>
</dbReference>
<dbReference type="eggNOG" id="COG0438">
    <property type="taxonomic scope" value="Bacteria"/>
</dbReference>
<dbReference type="GO" id="GO:0016757">
    <property type="term" value="F:glycosyltransferase activity"/>
    <property type="evidence" value="ECO:0007669"/>
    <property type="project" value="UniProtKB-KW"/>
</dbReference>
<protein>
    <submittedName>
        <fullName evidence="6">Glycosyl transferase group 1</fullName>
    </submittedName>
</protein>
<evidence type="ECO:0000256" key="2">
    <source>
        <dbReference type="ARBA" id="ARBA00022676"/>
    </source>
</evidence>
<dbReference type="CDD" id="cd03801">
    <property type="entry name" value="GT4_PimA-like"/>
    <property type="match status" value="1"/>
</dbReference>